<dbReference type="EMBL" id="JACTNG010000007">
    <property type="protein sequence ID" value="MBO1080172.1"/>
    <property type="molecule type" value="Genomic_DNA"/>
</dbReference>
<dbReference type="InterPro" id="IPR036291">
    <property type="entry name" value="NAD(P)-bd_dom_sf"/>
</dbReference>
<dbReference type="SUPFAM" id="SSF51735">
    <property type="entry name" value="NAD(P)-binding Rossmann-fold domains"/>
    <property type="match status" value="1"/>
</dbReference>
<evidence type="ECO:0000313" key="3">
    <source>
        <dbReference type="Proteomes" id="UP001518989"/>
    </source>
</evidence>
<accession>A0ABS3KRU6</accession>
<organism evidence="2 3">
    <name type="scientific">Roseomonas haemaphysalidis</name>
    <dbReference type="NCBI Taxonomy" id="2768162"/>
    <lineage>
        <taxon>Bacteria</taxon>
        <taxon>Pseudomonadati</taxon>
        <taxon>Pseudomonadota</taxon>
        <taxon>Alphaproteobacteria</taxon>
        <taxon>Acetobacterales</taxon>
        <taxon>Roseomonadaceae</taxon>
        <taxon>Roseomonas</taxon>
    </lineage>
</organism>
<dbReference type="Pfam" id="PF13561">
    <property type="entry name" value="adh_short_C2"/>
    <property type="match status" value="1"/>
</dbReference>
<dbReference type="InterPro" id="IPR002347">
    <property type="entry name" value="SDR_fam"/>
</dbReference>
<gene>
    <name evidence="2" type="ORF">IAI61_14120</name>
</gene>
<keyword evidence="3" id="KW-1185">Reference proteome</keyword>
<dbReference type="PRINTS" id="PR00080">
    <property type="entry name" value="SDRFAMILY"/>
</dbReference>
<comment type="similarity">
    <text evidence="1">Belongs to the short-chain dehydrogenases/reductases (SDR) family.</text>
</comment>
<dbReference type="PRINTS" id="PR00081">
    <property type="entry name" value="GDHRDH"/>
</dbReference>
<proteinExistence type="inferred from homology"/>
<reference evidence="2 3" key="1">
    <citation type="submission" date="2020-09" db="EMBL/GenBank/DDBJ databases">
        <title>Roseomonas.</title>
        <authorList>
            <person name="Zhu W."/>
        </authorList>
    </citation>
    <scope>NUCLEOTIDE SEQUENCE [LARGE SCALE GENOMIC DNA]</scope>
    <source>
        <strain evidence="2 3">573</strain>
    </source>
</reference>
<comment type="caution">
    <text evidence="2">The sequence shown here is derived from an EMBL/GenBank/DDBJ whole genome shotgun (WGS) entry which is preliminary data.</text>
</comment>
<dbReference type="Gene3D" id="3.40.50.720">
    <property type="entry name" value="NAD(P)-binding Rossmann-like Domain"/>
    <property type="match status" value="1"/>
</dbReference>
<dbReference type="PROSITE" id="PS00061">
    <property type="entry name" value="ADH_SHORT"/>
    <property type="match status" value="1"/>
</dbReference>
<evidence type="ECO:0000256" key="1">
    <source>
        <dbReference type="ARBA" id="ARBA00006484"/>
    </source>
</evidence>
<dbReference type="InterPro" id="IPR020904">
    <property type="entry name" value="Sc_DH/Rdtase_CS"/>
</dbReference>
<name>A0ABS3KRU6_9PROT</name>
<protein>
    <submittedName>
        <fullName evidence="2">SDR family oxidoreductase</fullName>
    </submittedName>
</protein>
<sequence length="247" mass="25578">MSSKVALVTGAQRGIGRAIALKAGALGYAVAVNYVEEREEAEAVADAIRSAGGTAMAVRGDLGDVASIEGMVAAVDSAWGRIDALVNNAGIFPRVPLLKMRESDWDPVLDINLKGSCFATIAAAKVMIRQGIAGSVVNMASSAIRGGPRAVHYAASKGGIVAMTRGMAVELAPHRIRVNAVAPGLTNTLQPRQGMSEDEVRERSAALPLGRMAEPEEIADAVAFLMGGAASMITGQTLHVNSGDYRP</sequence>
<dbReference type="Proteomes" id="UP001518989">
    <property type="component" value="Unassembled WGS sequence"/>
</dbReference>
<dbReference type="PANTHER" id="PTHR42760">
    <property type="entry name" value="SHORT-CHAIN DEHYDROGENASES/REDUCTASES FAMILY MEMBER"/>
    <property type="match status" value="1"/>
</dbReference>
<dbReference type="PANTHER" id="PTHR42760:SF40">
    <property type="entry name" value="3-OXOACYL-[ACYL-CARRIER-PROTEIN] REDUCTASE, CHLOROPLASTIC"/>
    <property type="match status" value="1"/>
</dbReference>
<evidence type="ECO:0000313" key="2">
    <source>
        <dbReference type="EMBL" id="MBO1080172.1"/>
    </source>
</evidence>
<dbReference type="RefSeq" id="WP_207417999.1">
    <property type="nucleotide sequence ID" value="NZ_CP061177.1"/>
</dbReference>